<name>A0A1H7Q3P1_9SPHN</name>
<evidence type="ECO:0000313" key="4">
    <source>
        <dbReference type="EMBL" id="SEL42328.1"/>
    </source>
</evidence>
<dbReference type="STRING" id="1855283.SAMN05216382_2015"/>
<sequence>MNNRATKRAMSARQIALLATSALATFGTPALAEGTPDFMMNVAQGIGAVPAGDMMVEHSPQVVISEPGTPTTARDTNDVTGVGQMIIDQKNGFLGLCTGTLINPRTVIFAAHCVNESPQGTAMNPWGYGTGAGQLPIGFGFKADNLAGIRSWFLAGTNQYKTSVGNAFYNVNQVIYNPQSLSLGLANNFLQADVALASLDTPARNVPTWTILLSQLPAPGTITSASGTGYHVIEAGYGRNGIGTSGDSGGIDYRRRVAENFIGILGSLDDIDSFLFGSPSGLTQNLYQTDFDDPKRGLPGANAYDFNIFKDNALPKEGITAGGDSGGPLILDKTFSKPTVIGVLSGGSRYFNAQPSSSYGTSSFYQPLYLFWDYIAANNPYRYVAAKAGDGDWFDASHWVTTLDPAYQIIVNGQLVNGIPTAPGDGINGTSGKFGQICYQQGRSDECLDIGTNTYLVNGRPVPTDTVVTGGATLANNKSVASFADGLTSINEAQGAGDAQAIAAAAAALPTATLANGLPGATNFVPNNVDPDAATRRNARYFDVTLSNAGTTTLSGTATVDRFTINNQAKLTVATGGSLTSLMEFNQFGGLVTANGTINSVGDYFLLSGGLTGTGRINAPYLTSLLGMIAPGTQGTVGTLTIGGNAVLSSGNLLMVDIAGNNTSDRLAVVANGTSTGQASIGGRVLFSPIAGSTIRFGDVYTILTAQGGITGTFATPSALSAILTPQFVYSATTVQARITAGRYADVVAATPIQTAYARLLDQNRATNYAALSGIYGPLDLQNAATIRSNLEGLAPRAETTKRALGTVALDNMGRFYRDRLAQMDLGNGLGGTLAMTGKPLQFASLAASDLPMTGAQLAATDSPQTTLQTGVLPESVSAFVAGGYLDGSSRAAPNAIPFAGRDQFDGWYAAGGIETEIGDNGALGFGLSYTNVSGDQQFGQRAKGELWQGTLYGKLEAPTGLFLDTQVSAGVFQARTRRNVSFVGTDYTLRSRDNAFAFTSEVGVGKNFNLGTLKVGPRLSARASQIDFTPTVERGGPVGLFLDRQKYDSFQGRAGLALSGGARIKPYVSAYYVHDFQDHPGSFGANFVGGVGPSAIFALPGQDKNWGEVSGGISVGGERVELSVGADTTFERSDVRNQSYRAAVKVRF</sequence>
<dbReference type="AlphaFoldDB" id="A0A1H7Q3P1"/>
<organism evidence="4 5">
    <name type="scientific">Sphingomonas palmae</name>
    <dbReference type="NCBI Taxonomy" id="1855283"/>
    <lineage>
        <taxon>Bacteria</taxon>
        <taxon>Pseudomonadati</taxon>
        <taxon>Pseudomonadota</taxon>
        <taxon>Alphaproteobacteria</taxon>
        <taxon>Sphingomonadales</taxon>
        <taxon>Sphingomonadaceae</taxon>
        <taxon>Sphingomonas</taxon>
    </lineage>
</organism>
<dbReference type="InterPro" id="IPR043504">
    <property type="entry name" value="Peptidase_S1_PA_chymotrypsin"/>
</dbReference>
<evidence type="ECO:0000313" key="5">
    <source>
        <dbReference type="Proteomes" id="UP000199214"/>
    </source>
</evidence>
<dbReference type="InterPro" id="IPR001314">
    <property type="entry name" value="Peptidase_S1A"/>
</dbReference>
<proteinExistence type="predicted"/>
<evidence type="ECO:0000259" key="2">
    <source>
        <dbReference type="PROSITE" id="PS50240"/>
    </source>
</evidence>
<dbReference type="PRINTS" id="PR00722">
    <property type="entry name" value="CHYMOTRYPSIN"/>
</dbReference>
<feature type="signal peptide" evidence="1">
    <location>
        <begin position="1"/>
        <end position="32"/>
    </location>
</feature>
<dbReference type="SUPFAM" id="SSF103515">
    <property type="entry name" value="Autotransporter"/>
    <property type="match status" value="1"/>
</dbReference>
<dbReference type="SUPFAM" id="SSF50494">
    <property type="entry name" value="Trypsin-like serine proteases"/>
    <property type="match status" value="1"/>
</dbReference>
<feature type="domain" description="Peptidase S1" evidence="2">
    <location>
        <begin position="96"/>
        <end position="399"/>
    </location>
</feature>
<keyword evidence="5" id="KW-1185">Reference proteome</keyword>
<dbReference type="InterPro" id="IPR005546">
    <property type="entry name" value="Autotransporte_beta"/>
</dbReference>
<dbReference type="InterPro" id="IPR036709">
    <property type="entry name" value="Autotransporte_beta_dom_sf"/>
</dbReference>
<keyword evidence="1" id="KW-0732">Signal</keyword>
<feature type="domain" description="Autotransporter" evidence="3">
    <location>
        <begin position="872"/>
        <end position="1149"/>
    </location>
</feature>
<accession>A0A1H7Q3P1</accession>
<dbReference type="Pfam" id="PF03797">
    <property type="entry name" value="Autotransporter"/>
    <property type="match status" value="1"/>
</dbReference>
<dbReference type="OrthoDB" id="267336at2"/>
<dbReference type="GO" id="GO:0006508">
    <property type="term" value="P:proteolysis"/>
    <property type="evidence" value="ECO:0007669"/>
    <property type="project" value="InterPro"/>
</dbReference>
<evidence type="ECO:0000259" key="3">
    <source>
        <dbReference type="PROSITE" id="PS51208"/>
    </source>
</evidence>
<evidence type="ECO:0000256" key="1">
    <source>
        <dbReference type="SAM" id="SignalP"/>
    </source>
</evidence>
<reference evidence="5" key="1">
    <citation type="submission" date="2016-10" db="EMBL/GenBank/DDBJ databases">
        <authorList>
            <person name="Varghese N."/>
            <person name="Submissions S."/>
        </authorList>
    </citation>
    <scope>NUCLEOTIDE SEQUENCE [LARGE SCALE GENOMIC DNA]</scope>
    <source>
        <strain evidence="5">JS21-1</strain>
    </source>
</reference>
<dbReference type="Gene3D" id="2.40.128.130">
    <property type="entry name" value="Autotransporter beta-domain"/>
    <property type="match status" value="1"/>
</dbReference>
<dbReference type="InterPro" id="IPR009003">
    <property type="entry name" value="Peptidase_S1_PA"/>
</dbReference>
<gene>
    <name evidence="4" type="ORF">SAMN05216382_2015</name>
</gene>
<dbReference type="RefSeq" id="WP_093005821.1">
    <property type="nucleotide sequence ID" value="NZ_FNZZ01000003.1"/>
</dbReference>
<dbReference type="Gene3D" id="2.40.10.10">
    <property type="entry name" value="Trypsin-like serine proteases"/>
    <property type="match status" value="1"/>
</dbReference>
<dbReference type="GO" id="GO:0004252">
    <property type="term" value="F:serine-type endopeptidase activity"/>
    <property type="evidence" value="ECO:0007669"/>
    <property type="project" value="InterPro"/>
</dbReference>
<dbReference type="PROSITE" id="PS50240">
    <property type="entry name" value="TRYPSIN_DOM"/>
    <property type="match status" value="1"/>
</dbReference>
<dbReference type="SMART" id="SM00869">
    <property type="entry name" value="Autotransporter"/>
    <property type="match status" value="1"/>
</dbReference>
<dbReference type="PROSITE" id="PS51208">
    <property type="entry name" value="AUTOTRANSPORTER"/>
    <property type="match status" value="1"/>
</dbReference>
<feature type="chain" id="PRO_5011599438" evidence="1">
    <location>
        <begin position="33"/>
        <end position="1149"/>
    </location>
</feature>
<dbReference type="SMART" id="SM00020">
    <property type="entry name" value="Tryp_SPc"/>
    <property type="match status" value="1"/>
</dbReference>
<dbReference type="Proteomes" id="UP000199214">
    <property type="component" value="Unassembled WGS sequence"/>
</dbReference>
<protein>
    <submittedName>
        <fullName evidence="4">Uncharacterized conserved protein, contains a C-terminal beta-barrel porin domain</fullName>
    </submittedName>
</protein>
<dbReference type="EMBL" id="FNZZ01000003">
    <property type="protein sequence ID" value="SEL42328.1"/>
    <property type="molecule type" value="Genomic_DNA"/>
</dbReference>
<dbReference type="InterPro" id="IPR001254">
    <property type="entry name" value="Trypsin_dom"/>
</dbReference>